<feature type="non-terminal residue" evidence="1">
    <location>
        <position position="113"/>
    </location>
</feature>
<proteinExistence type="predicted"/>
<protein>
    <submittedName>
        <fullName evidence="1">668_t:CDS:1</fullName>
    </submittedName>
</protein>
<dbReference type="AlphaFoldDB" id="A0A9N9CU14"/>
<evidence type="ECO:0000313" key="2">
    <source>
        <dbReference type="Proteomes" id="UP000789375"/>
    </source>
</evidence>
<keyword evidence="2" id="KW-1185">Reference proteome</keyword>
<accession>A0A9N9CU14</accession>
<dbReference type="Proteomes" id="UP000789375">
    <property type="component" value="Unassembled WGS sequence"/>
</dbReference>
<sequence>DYRTKKPKPYFSVLFRNRNGHSLRPVEKDSYMTIATQMPFQLLEEKLDTVIARYELTSYGDVLNLVVKYENEELENATIILIIDGMQNMIETSEIFSEEAEERAMKAKLYVKE</sequence>
<reference evidence="1" key="1">
    <citation type="submission" date="2021-06" db="EMBL/GenBank/DDBJ databases">
        <authorList>
            <person name="Kallberg Y."/>
            <person name="Tangrot J."/>
            <person name="Rosling A."/>
        </authorList>
    </citation>
    <scope>NUCLEOTIDE SEQUENCE</scope>
    <source>
        <strain evidence="1">87-6 pot B 2015</strain>
    </source>
</reference>
<comment type="caution">
    <text evidence="1">The sequence shown here is derived from an EMBL/GenBank/DDBJ whole genome shotgun (WGS) entry which is preliminary data.</text>
</comment>
<evidence type="ECO:0000313" key="1">
    <source>
        <dbReference type="EMBL" id="CAG8616058.1"/>
    </source>
</evidence>
<organism evidence="1 2">
    <name type="scientific">Funneliformis mosseae</name>
    <name type="common">Endomycorrhizal fungus</name>
    <name type="synonym">Glomus mosseae</name>
    <dbReference type="NCBI Taxonomy" id="27381"/>
    <lineage>
        <taxon>Eukaryota</taxon>
        <taxon>Fungi</taxon>
        <taxon>Fungi incertae sedis</taxon>
        <taxon>Mucoromycota</taxon>
        <taxon>Glomeromycotina</taxon>
        <taxon>Glomeromycetes</taxon>
        <taxon>Glomerales</taxon>
        <taxon>Glomeraceae</taxon>
        <taxon>Funneliformis</taxon>
    </lineage>
</organism>
<gene>
    <name evidence="1" type="ORF">FMOSSE_LOCUS9723</name>
</gene>
<name>A0A9N9CU14_FUNMO</name>
<dbReference type="EMBL" id="CAJVPP010002942">
    <property type="protein sequence ID" value="CAG8616058.1"/>
    <property type="molecule type" value="Genomic_DNA"/>
</dbReference>